<evidence type="ECO:0000259" key="4">
    <source>
        <dbReference type="PROSITE" id="PS50043"/>
    </source>
</evidence>
<dbReference type="SUPFAM" id="SSF52172">
    <property type="entry name" value="CheY-like"/>
    <property type="match status" value="1"/>
</dbReference>
<dbReference type="InterPro" id="IPR058245">
    <property type="entry name" value="NreC/VraR/RcsB-like_REC"/>
</dbReference>
<gene>
    <name evidence="6" type="ORF">HKW67_00270</name>
</gene>
<feature type="domain" description="Response regulatory" evidence="5">
    <location>
        <begin position="4"/>
        <end position="120"/>
    </location>
</feature>
<accession>A0A6M4IL19</accession>
<reference evidence="6 7" key="1">
    <citation type="submission" date="2020-05" db="EMBL/GenBank/DDBJ databases">
        <title>Complete genome sequence of Gemmatimonas greenlandica TET16.</title>
        <authorList>
            <person name="Zeng Y."/>
        </authorList>
    </citation>
    <scope>NUCLEOTIDE SEQUENCE [LARGE SCALE GENOMIC DNA]</scope>
    <source>
        <strain evidence="6 7">TET16</strain>
    </source>
</reference>
<dbReference type="InterPro" id="IPR001789">
    <property type="entry name" value="Sig_transdc_resp-reg_receiver"/>
</dbReference>
<dbReference type="Pfam" id="PF00196">
    <property type="entry name" value="GerE"/>
    <property type="match status" value="1"/>
</dbReference>
<dbReference type="RefSeq" id="WP_171223482.1">
    <property type="nucleotide sequence ID" value="NZ_CP053085.1"/>
</dbReference>
<feature type="modified residue" description="4-aspartylphosphate" evidence="3">
    <location>
        <position position="55"/>
    </location>
</feature>
<name>A0A6M4IL19_9BACT</name>
<dbReference type="SMART" id="SM00421">
    <property type="entry name" value="HTH_LUXR"/>
    <property type="match status" value="1"/>
</dbReference>
<dbReference type="SMART" id="SM00448">
    <property type="entry name" value="REC"/>
    <property type="match status" value="1"/>
</dbReference>
<evidence type="ECO:0000259" key="5">
    <source>
        <dbReference type="PROSITE" id="PS50110"/>
    </source>
</evidence>
<evidence type="ECO:0000256" key="3">
    <source>
        <dbReference type="PROSITE-ProRule" id="PRU00169"/>
    </source>
</evidence>
<proteinExistence type="predicted"/>
<dbReference type="InterPro" id="IPR039420">
    <property type="entry name" value="WalR-like"/>
</dbReference>
<evidence type="ECO:0000256" key="1">
    <source>
        <dbReference type="ARBA" id="ARBA00022553"/>
    </source>
</evidence>
<organism evidence="6 7">
    <name type="scientific">Gemmatimonas groenlandica</name>
    <dbReference type="NCBI Taxonomy" id="2732249"/>
    <lineage>
        <taxon>Bacteria</taxon>
        <taxon>Pseudomonadati</taxon>
        <taxon>Gemmatimonadota</taxon>
        <taxon>Gemmatimonadia</taxon>
        <taxon>Gemmatimonadales</taxon>
        <taxon>Gemmatimonadaceae</taxon>
        <taxon>Gemmatimonas</taxon>
    </lineage>
</organism>
<keyword evidence="2" id="KW-0238">DNA-binding</keyword>
<dbReference type="PANTHER" id="PTHR43214">
    <property type="entry name" value="TWO-COMPONENT RESPONSE REGULATOR"/>
    <property type="match status" value="1"/>
</dbReference>
<keyword evidence="1 3" id="KW-0597">Phosphoprotein</keyword>
<dbReference type="CDD" id="cd17535">
    <property type="entry name" value="REC_NarL-like"/>
    <property type="match status" value="1"/>
</dbReference>
<dbReference type="PANTHER" id="PTHR43214:SF43">
    <property type="entry name" value="TWO-COMPONENT RESPONSE REGULATOR"/>
    <property type="match status" value="1"/>
</dbReference>
<evidence type="ECO:0000313" key="6">
    <source>
        <dbReference type="EMBL" id="QJR34056.1"/>
    </source>
</evidence>
<dbReference type="InterPro" id="IPR016032">
    <property type="entry name" value="Sig_transdc_resp-reg_C-effctor"/>
</dbReference>
<dbReference type="InterPro" id="IPR000792">
    <property type="entry name" value="Tscrpt_reg_LuxR_C"/>
</dbReference>
<dbReference type="PROSITE" id="PS00622">
    <property type="entry name" value="HTH_LUXR_1"/>
    <property type="match status" value="1"/>
</dbReference>
<evidence type="ECO:0000256" key="2">
    <source>
        <dbReference type="ARBA" id="ARBA00023125"/>
    </source>
</evidence>
<dbReference type="PROSITE" id="PS50110">
    <property type="entry name" value="RESPONSE_REGULATORY"/>
    <property type="match status" value="1"/>
</dbReference>
<dbReference type="EMBL" id="CP053085">
    <property type="protein sequence ID" value="QJR34056.1"/>
    <property type="molecule type" value="Genomic_DNA"/>
</dbReference>
<dbReference type="PRINTS" id="PR00038">
    <property type="entry name" value="HTHLUXR"/>
</dbReference>
<dbReference type="KEGG" id="ggr:HKW67_00270"/>
<feature type="domain" description="HTH luxR-type" evidence="4">
    <location>
        <begin position="136"/>
        <end position="201"/>
    </location>
</feature>
<keyword evidence="7" id="KW-1185">Reference proteome</keyword>
<dbReference type="GO" id="GO:0006355">
    <property type="term" value="P:regulation of DNA-templated transcription"/>
    <property type="evidence" value="ECO:0007669"/>
    <property type="project" value="InterPro"/>
</dbReference>
<dbReference type="GO" id="GO:0000160">
    <property type="term" value="P:phosphorelay signal transduction system"/>
    <property type="evidence" value="ECO:0007669"/>
    <property type="project" value="InterPro"/>
</dbReference>
<evidence type="ECO:0000313" key="7">
    <source>
        <dbReference type="Proteomes" id="UP000500938"/>
    </source>
</evidence>
<dbReference type="InterPro" id="IPR011006">
    <property type="entry name" value="CheY-like_superfamily"/>
</dbReference>
<dbReference type="CDD" id="cd06170">
    <property type="entry name" value="LuxR_C_like"/>
    <property type="match status" value="1"/>
</dbReference>
<protein>
    <submittedName>
        <fullName evidence="6">Response regulator transcription factor</fullName>
    </submittedName>
</protein>
<dbReference type="Pfam" id="PF00072">
    <property type="entry name" value="Response_reg"/>
    <property type="match status" value="1"/>
</dbReference>
<sequence length="207" mass="22268">MTIRVLTVDDHAVVRAGVDAILATEADLEVVGGARDGNEALARYLELRPDVVLMDLRMPNLDGVAAIRAIRSEDPTARIIALTMYEGDMDIHRALSAGACGYLLKGAPATELVGAIRTAAAGRRVLSGDVARALAEFTPRRDLSAREVEVLRLVAKGLRNDDIARVIGRTTGTVKVHVKNIFAKLTVDDRTEAVTLALQRGIIHLDD</sequence>
<dbReference type="Gene3D" id="3.40.50.2300">
    <property type="match status" value="1"/>
</dbReference>
<dbReference type="PROSITE" id="PS50043">
    <property type="entry name" value="HTH_LUXR_2"/>
    <property type="match status" value="1"/>
</dbReference>
<dbReference type="GO" id="GO:0003677">
    <property type="term" value="F:DNA binding"/>
    <property type="evidence" value="ECO:0007669"/>
    <property type="project" value="UniProtKB-KW"/>
</dbReference>
<dbReference type="Proteomes" id="UP000500938">
    <property type="component" value="Chromosome"/>
</dbReference>
<dbReference type="AlphaFoldDB" id="A0A6M4IL19"/>
<dbReference type="SUPFAM" id="SSF46894">
    <property type="entry name" value="C-terminal effector domain of the bipartite response regulators"/>
    <property type="match status" value="1"/>
</dbReference>